<dbReference type="GO" id="GO:0005829">
    <property type="term" value="C:cytosol"/>
    <property type="evidence" value="ECO:0007669"/>
    <property type="project" value="TreeGrafter"/>
</dbReference>
<organism evidence="9 10">
    <name type="scientific">Candidatus Moduliflexus flocculans</name>
    <dbReference type="NCBI Taxonomy" id="1499966"/>
    <lineage>
        <taxon>Bacteria</taxon>
        <taxon>Candidatus Moduliflexota</taxon>
        <taxon>Candidatus Moduliflexia</taxon>
        <taxon>Candidatus Moduliflexales</taxon>
        <taxon>Candidatus Moduliflexaceae</taxon>
    </lineage>
</organism>
<gene>
    <name evidence="9" type="ORF">U14_01878</name>
</gene>
<dbReference type="GO" id="GO:0015035">
    <property type="term" value="F:protein-disulfide reductase activity"/>
    <property type="evidence" value="ECO:0007669"/>
    <property type="project" value="UniProtKB-UniRule"/>
</dbReference>
<dbReference type="InterPro" id="IPR036249">
    <property type="entry name" value="Thioredoxin-like_sf"/>
</dbReference>
<dbReference type="FunFam" id="3.40.30.10:FF:000001">
    <property type="entry name" value="Thioredoxin"/>
    <property type="match status" value="1"/>
</dbReference>
<evidence type="ECO:0000313" key="9">
    <source>
        <dbReference type="EMBL" id="GAK50645.1"/>
    </source>
</evidence>
<sequence length="149" mass="16159">MSDTMLVLCPQCQTQNRIPAEKFGQQAKCGKCGATFTATGQTSASPIHVTDQSFHQEVLSASLPVVVDFWAPWCGPCRMIAPVLEDLAKEYAGKVKIAKINTDENQQTAAKYQIQGIPTLLFIKNGQIVDQVVGAAPKPMLKTKIQALL</sequence>
<dbReference type="InterPro" id="IPR049299">
    <property type="entry name" value="Thio2_N"/>
</dbReference>
<evidence type="ECO:0000256" key="6">
    <source>
        <dbReference type="ARBA" id="ARBA00023284"/>
    </source>
</evidence>
<keyword evidence="5" id="KW-1015">Disulfide bond</keyword>
<dbReference type="STRING" id="1499966.U14_01878"/>
<dbReference type="GO" id="GO:0046872">
    <property type="term" value="F:metal ion binding"/>
    <property type="evidence" value="ECO:0007669"/>
    <property type="project" value="UniProtKB-KW"/>
</dbReference>
<keyword evidence="2" id="KW-0813">Transport</keyword>
<evidence type="ECO:0000256" key="2">
    <source>
        <dbReference type="ARBA" id="ARBA00022448"/>
    </source>
</evidence>
<dbReference type="NCBIfam" id="TIGR01068">
    <property type="entry name" value="thioredoxin"/>
    <property type="match status" value="1"/>
</dbReference>
<name>A0A0S6VT31_9BACT</name>
<feature type="domain" description="Thioredoxin" evidence="8">
    <location>
        <begin position="27"/>
        <end position="149"/>
    </location>
</feature>
<comment type="similarity">
    <text evidence="1">Belongs to the thioredoxin family.</text>
</comment>
<dbReference type="PROSITE" id="PS51352">
    <property type="entry name" value="THIOREDOXIN_2"/>
    <property type="match status" value="1"/>
</dbReference>
<dbReference type="Gene3D" id="3.40.30.10">
    <property type="entry name" value="Glutaredoxin"/>
    <property type="match status" value="1"/>
</dbReference>
<evidence type="ECO:0000256" key="5">
    <source>
        <dbReference type="ARBA" id="ARBA00023157"/>
    </source>
</evidence>
<reference evidence="9 10" key="1">
    <citation type="journal article" date="2015" name="PeerJ">
        <title>First genomic representation of candidate bacterial phylum KSB3 points to enhanced environmental sensing as a trigger of wastewater bulking.</title>
        <authorList>
            <person name="Sekiguchi Y."/>
            <person name="Ohashi A."/>
            <person name="Parks D.H."/>
            <person name="Yamauchi T."/>
            <person name="Tyson G.W."/>
            <person name="Hugenholtz P."/>
        </authorList>
    </citation>
    <scope>NUCLEOTIDE SEQUENCE [LARGE SCALE GENOMIC DNA]</scope>
</reference>
<dbReference type="PRINTS" id="PR00421">
    <property type="entry name" value="THIOREDOXIN"/>
</dbReference>
<dbReference type="SUPFAM" id="SSF52833">
    <property type="entry name" value="Thioredoxin-like"/>
    <property type="match status" value="1"/>
</dbReference>
<protein>
    <recommendedName>
        <fullName evidence="7">Thioredoxin</fullName>
    </recommendedName>
</protein>
<evidence type="ECO:0000259" key="8">
    <source>
        <dbReference type="PROSITE" id="PS51352"/>
    </source>
</evidence>
<evidence type="ECO:0000256" key="7">
    <source>
        <dbReference type="NCBIfam" id="TIGR01068"/>
    </source>
</evidence>
<keyword evidence="4" id="KW-0249">Electron transport</keyword>
<dbReference type="Pfam" id="PF21352">
    <property type="entry name" value="Zn_ribbon_Thio2"/>
    <property type="match status" value="1"/>
</dbReference>
<dbReference type="NCBIfam" id="NF008229">
    <property type="entry name" value="PRK10996.1"/>
    <property type="match status" value="1"/>
</dbReference>
<dbReference type="EMBL" id="DF820456">
    <property type="protein sequence ID" value="GAK50645.1"/>
    <property type="molecule type" value="Genomic_DNA"/>
</dbReference>
<proteinExistence type="inferred from homology"/>
<dbReference type="PANTHER" id="PTHR45663">
    <property type="entry name" value="GEO12009P1"/>
    <property type="match status" value="1"/>
</dbReference>
<dbReference type="InterPro" id="IPR011723">
    <property type="entry name" value="Znf/thioredoxin_put"/>
</dbReference>
<dbReference type="PANTHER" id="PTHR45663:SF11">
    <property type="entry name" value="GEO12009P1"/>
    <property type="match status" value="1"/>
</dbReference>
<dbReference type="PROSITE" id="PS00194">
    <property type="entry name" value="THIOREDOXIN_1"/>
    <property type="match status" value="1"/>
</dbReference>
<dbReference type="InterPro" id="IPR017937">
    <property type="entry name" value="Thioredoxin_CS"/>
</dbReference>
<keyword evidence="10" id="KW-1185">Reference proteome</keyword>
<evidence type="ECO:0000256" key="3">
    <source>
        <dbReference type="ARBA" id="ARBA00022723"/>
    </source>
</evidence>
<keyword evidence="6" id="KW-0676">Redox-active center</keyword>
<dbReference type="GO" id="GO:0045454">
    <property type="term" value="P:cell redox homeostasis"/>
    <property type="evidence" value="ECO:0007669"/>
    <property type="project" value="TreeGrafter"/>
</dbReference>
<evidence type="ECO:0000256" key="1">
    <source>
        <dbReference type="ARBA" id="ARBA00008987"/>
    </source>
</evidence>
<keyword evidence="3" id="KW-0479">Metal-binding</keyword>
<dbReference type="Gene3D" id="2.30.30.380">
    <property type="entry name" value="Zn-finger domain of Sec23/24"/>
    <property type="match status" value="1"/>
</dbReference>
<evidence type="ECO:0000256" key="4">
    <source>
        <dbReference type="ARBA" id="ARBA00022982"/>
    </source>
</evidence>
<dbReference type="InterPro" id="IPR013766">
    <property type="entry name" value="Thioredoxin_domain"/>
</dbReference>
<dbReference type="HOGENOM" id="CLU_090389_10_0_0"/>
<dbReference type="Proteomes" id="UP000030700">
    <property type="component" value="Unassembled WGS sequence"/>
</dbReference>
<accession>A0A0S6VT31</accession>
<dbReference type="NCBIfam" id="TIGR02098">
    <property type="entry name" value="MJ0042_CXXC"/>
    <property type="match status" value="1"/>
</dbReference>
<dbReference type="CDD" id="cd02947">
    <property type="entry name" value="TRX_family"/>
    <property type="match status" value="1"/>
</dbReference>
<dbReference type="InterPro" id="IPR005746">
    <property type="entry name" value="Thioredoxin"/>
</dbReference>
<evidence type="ECO:0000313" key="10">
    <source>
        <dbReference type="Proteomes" id="UP000030700"/>
    </source>
</evidence>
<dbReference type="AlphaFoldDB" id="A0A0S6VT31"/>
<dbReference type="Pfam" id="PF00085">
    <property type="entry name" value="Thioredoxin"/>
    <property type="match status" value="1"/>
</dbReference>